<keyword evidence="5 8" id="KW-0119">Carbohydrate metabolism</keyword>
<evidence type="ECO:0000256" key="1">
    <source>
        <dbReference type="ARBA" id="ARBA00000546"/>
    </source>
</evidence>
<evidence type="ECO:0000256" key="6">
    <source>
        <dbReference type="ARBA" id="ARBA00023295"/>
    </source>
</evidence>
<keyword evidence="7 8" id="KW-0624">Polysaccharide degradation</keyword>
<evidence type="ECO:0000256" key="5">
    <source>
        <dbReference type="ARBA" id="ARBA00023277"/>
    </source>
</evidence>
<comment type="caution">
    <text evidence="10">The sequence shown here is derived from an EMBL/GenBank/DDBJ whole genome shotgun (WGS) entry which is preliminary data.</text>
</comment>
<dbReference type="PROSITE" id="PS00679">
    <property type="entry name" value="BETA_AMYLASE_2"/>
    <property type="match status" value="1"/>
</dbReference>
<reference evidence="10 11" key="1">
    <citation type="journal article" date="2012" name="J. Bacteriol.">
        <title>Genome Sequence of the Protease-Producing Bacterium Rheinheimera nanhaiensis E407-8T, Isolated from Deep-Sea Sediment of the South China Sea.</title>
        <authorList>
            <person name="Zhang X.-Y."/>
            <person name="Zhang Y.-J."/>
            <person name="Qin Q.-L."/>
            <person name="Xie B.-B."/>
            <person name="Chen X.-L."/>
            <person name="Zhou B.-C."/>
            <person name="Zhang Y.-Z."/>
        </authorList>
    </citation>
    <scope>NUCLEOTIDE SEQUENCE [LARGE SCALE GENOMIC DNA]</scope>
    <source>
        <strain evidence="10 11">E407-8</strain>
    </source>
</reference>
<accession>I1DSL4</accession>
<evidence type="ECO:0000256" key="4">
    <source>
        <dbReference type="ARBA" id="ARBA00022801"/>
    </source>
</evidence>
<evidence type="ECO:0000256" key="9">
    <source>
        <dbReference type="SAM" id="SignalP"/>
    </source>
</evidence>
<dbReference type="PANTHER" id="PTHR31352:SF1">
    <property type="entry name" value="BETA-AMYLASE 3, CHLOROPLASTIC"/>
    <property type="match status" value="1"/>
</dbReference>
<dbReference type="EC" id="3.2.1.2" evidence="3 8"/>
<dbReference type="STRING" id="562729.RNAN_0005"/>
<protein>
    <recommendedName>
        <fullName evidence="3 8">Beta-amylase</fullName>
        <ecNumber evidence="3 8">3.2.1.2</ecNumber>
    </recommendedName>
</protein>
<dbReference type="InterPro" id="IPR001554">
    <property type="entry name" value="Glyco_hydro_14"/>
</dbReference>
<dbReference type="Proteomes" id="UP000004374">
    <property type="component" value="Unassembled WGS sequence"/>
</dbReference>
<keyword evidence="11" id="KW-1185">Reference proteome</keyword>
<keyword evidence="6 8" id="KW-0326">Glycosidase</keyword>
<keyword evidence="9" id="KW-0732">Signal</keyword>
<sequence>MRLLLLLLLFVSCCLHAFSANVMAPLLVQDRDTFRQQLQIAKQIGVEGVSVDVWWGLVEERGDQQFNWQYYDEIFADIRGAGLKIMPIMAFHQCGGNVGDDCDVPLPAWVWQHFRPQGLTIADLQYQSEYGNRSAETLALWADPWAMPQYIEFMKAFVSQYSALAKDISEINISMGPAGELRYPSYNSHDGGRTAYPSRGGFQAYSALAVADFRTSMQQRYQHIEQLNLAWQTAFRSFEQLGPPPDAEAFIKSGAQFNSVYGRDFINWYHSALVAHGQRMLDAAAVAFDGVFSQTALGFKIPGIHWQMTSTGNFARSAELAAGLIDSQQEYSAENGYGYQQIVALAAEFSRRKRPVVLHFTALEMDNNAGAPSYSLAKSLVQWLGAEAARQQVTLKGENALAAGVTHKQGWDNIEAVFTRGHYSGITVLRIQQVTSGGVGQQRFEQLISRQKALLR</sequence>
<name>I1DSL4_9GAMM</name>
<evidence type="ECO:0000256" key="7">
    <source>
        <dbReference type="ARBA" id="ARBA00023326"/>
    </source>
</evidence>
<dbReference type="PROSITE" id="PS00506">
    <property type="entry name" value="BETA_AMYLASE_1"/>
    <property type="match status" value="1"/>
</dbReference>
<dbReference type="Pfam" id="PF01373">
    <property type="entry name" value="Glyco_hydro_14"/>
    <property type="match status" value="1"/>
</dbReference>
<feature type="signal peptide" evidence="9">
    <location>
        <begin position="1"/>
        <end position="17"/>
    </location>
</feature>
<dbReference type="PANTHER" id="PTHR31352">
    <property type="entry name" value="BETA-AMYLASE 1, CHLOROPLASTIC"/>
    <property type="match status" value="1"/>
</dbReference>
<evidence type="ECO:0000256" key="8">
    <source>
        <dbReference type="RuleBase" id="RU000509"/>
    </source>
</evidence>
<dbReference type="InterPro" id="IPR017853">
    <property type="entry name" value="GH"/>
</dbReference>
<gene>
    <name evidence="10" type="ORF">RNAN_0005</name>
</gene>
<dbReference type="InterPro" id="IPR018238">
    <property type="entry name" value="Glyco_hydro_14_CS"/>
</dbReference>
<dbReference type="RefSeq" id="WP_008217451.1">
    <property type="nucleotide sequence ID" value="NZ_BAFK01000001.1"/>
</dbReference>
<dbReference type="Gene3D" id="3.20.20.80">
    <property type="entry name" value="Glycosidases"/>
    <property type="match status" value="1"/>
</dbReference>
<dbReference type="SUPFAM" id="SSF51445">
    <property type="entry name" value="(Trans)glycosidases"/>
    <property type="match status" value="1"/>
</dbReference>
<dbReference type="AlphaFoldDB" id="I1DSL4"/>
<proteinExistence type="inferred from homology"/>
<dbReference type="GO" id="GO:0016161">
    <property type="term" value="F:beta-amylase activity"/>
    <property type="evidence" value="ECO:0007669"/>
    <property type="project" value="UniProtKB-EC"/>
</dbReference>
<keyword evidence="4 8" id="KW-0378">Hydrolase</keyword>
<dbReference type="OrthoDB" id="9805159at2"/>
<organism evidence="10 11">
    <name type="scientific">Rheinheimera nanhaiensis E407-8</name>
    <dbReference type="NCBI Taxonomy" id="562729"/>
    <lineage>
        <taxon>Bacteria</taxon>
        <taxon>Pseudomonadati</taxon>
        <taxon>Pseudomonadota</taxon>
        <taxon>Gammaproteobacteria</taxon>
        <taxon>Chromatiales</taxon>
        <taxon>Chromatiaceae</taxon>
        <taxon>Rheinheimera</taxon>
    </lineage>
</organism>
<evidence type="ECO:0000313" key="10">
    <source>
        <dbReference type="EMBL" id="GAB57042.1"/>
    </source>
</evidence>
<feature type="chain" id="PRO_5003639403" description="Beta-amylase" evidence="9">
    <location>
        <begin position="18"/>
        <end position="456"/>
    </location>
</feature>
<dbReference type="EMBL" id="BAFK01000001">
    <property type="protein sequence ID" value="GAB57042.1"/>
    <property type="molecule type" value="Genomic_DNA"/>
</dbReference>
<comment type="catalytic activity">
    <reaction evidence="1 8">
        <text>Hydrolysis of (1-&gt;4)-alpha-D-glucosidic linkages in polysaccharides so as to remove successive maltose units from the non-reducing ends of the chains.</text>
        <dbReference type="EC" id="3.2.1.2"/>
    </reaction>
</comment>
<evidence type="ECO:0000313" key="11">
    <source>
        <dbReference type="Proteomes" id="UP000004374"/>
    </source>
</evidence>
<dbReference type="GO" id="GO:0000272">
    <property type="term" value="P:polysaccharide catabolic process"/>
    <property type="evidence" value="ECO:0007669"/>
    <property type="project" value="UniProtKB-KW"/>
</dbReference>
<evidence type="ECO:0000256" key="3">
    <source>
        <dbReference type="ARBA" id="ARBA00012594"/>
    </source>
</evidence>
<comment type="similarity">
    <text evidence="2 8">Belongs to the glycosyl hydrolase 14 family.</text>
</comment>
<dbReference type="PRINTS" id="PR00750">
    <property type="entry name" value="BETAAMYLASE"/>
</dbReference>
<evidence type="ECO:0000256" key="2">
    <source>
        <dbReference type="ARBA" id="ARBA00005652"/>
    </source>
</evidence>